<evidence type="ECO:0000256" key="4">
    <source>
        <dbReference type="SAM" id="Coils"/>
    </source>
</evidence>
<feature type="coiled-coil region" evidence="4">
    <location>
        <begin position="325"/>
        <end position="399"/>
    </location>
</feature>
<evidence type="ECO:0000256" key="3">
    <source>
        <dbReference type="ARBA" id="ARBA00022833"/>
    </source>
</evidence>
<dbReference type="GO" id="GO:0046872">
    <property type="term" value="F:metal ion binding"/>
    <property type="evidence" value="ECO:0007669"/>
    <property type="project" value="UniProtKB-KW"/>
</dbReference>
<feature type="domain" description="UDENN" evidence="7">
    <location>
        <begin position="233"/>
        <end position="991"/>
    </location>
</feature>
<gene>
    <name evidence="8" type="ORF">N7532_007543</name>
</gene>
<dbReference type="SMART" id="SM00800">
    <property type="entry name" value="uDENN"/>
    <property type="match status" value="1"/>
</dbReference>
<proteinExistence type="predicted"/>
<dbReference type="PANTHER" id="PTHR12296:SF21">
    <property type="entry name" value="DENN DOMAIN-CONTAINING PROTEIN 3"/>
    <property type="match status" value="1"/>
</dbReference>
<evidence type="ECO:0000313" key="8">
    <source>
        <dbReference type="EMBL" id="KAJ5095252.1"/>
    </source>
</evidence>
<dbReference type="Gene3D" id="3.40.50.11500">
    <property type="match status" value="1"/>
</dbReference>
<evidence type="ECO:0000259" key="6">
    <source>
        <dbReference type="PROSITE" id="PS50081"/>
    </source>
</evidence>
<dbReference type="AlphaFoldDB" id="A0A9W9K7R0"/>
<dbReference type="SMART" id="SM00799">
    <property type="entry name" value="DENN"/>
    <property type="match status" value="1"/>
</dbReference>
<accession>A0A9W9K7R0</accession>
<dbReference type="InterPro" id="IPR043153">
    <property type="entry name" value="DENN_C"/>
</dbReference>
<dbReference type="InterPro" id="IPR002219">
    <property type="entry name" value="PKC_DAG/PE"/>
</dbReference>
<feature type="compositionally biased region" description="Basic and acidic residues" evidence="5">
    <location>
        <begin position="774"/>
        <end position="785"/>
    </location>
</feature>
<feature type="compositionally biased region" description="Polar residues" evidence="5">
    <location>
        <begin position="67"/>
        <end position="110"/>
    </location>
</feature>
<feature type="domain" description="Phorbol-ester/DAG-type" evidence="6">
    <location>
        <begin position="858"/>
        <end position="905"/>
    </location>
</feature>
<dbReference type="InterPro" id="IPR037516">
    <property type="entry name" value="Tripartite_DENN"/>
</dbReference>
<evidence type="ECO:0000256" key="1">
    <source>
        <dbReference type="ARBA" id="ARBA00022723"/>
    </source>
</evidence>
<keyword evidence="9" id="KW-1185">Reference proteome</keyword>
<dbReference type="GO" id="GO:0031410">
    <property type="term" value="C:cytoplasmic vesicle"/>
    <property type="evidence" value="ECO:0007669"/>
    <property type="project" value="TreeGrafter"/>
</dbReference>
<comment type="caution">
    <text evidence="8">The sequence shown here is derived from an EMBL/GenBank/DDBJ whole genome shotgun (WGS) entry which is preliminary data.</text>
</comment>
<feature type="region of interest" description="Disordered" evidence="5">
    <location>
        <begin position="1057"/>
        <end position="1078"/>
    </location>
</feature>
<dbReference type="GeneID" id="81359015"/>
<dbReference type="Pfam" id="PF02141">
    <property type="entry name" value="DENN"/>
    <property type="match status" value="1"/>
</dbReference>
<dbReference type="SMART" id="SM00801">
    <property type="entry name" value="dDENN"/>
    <property type="match status" value="1"/>
</dbReference>
<dbReference type="InterPro" id="IPR005112">
    <property type="entry name" value="dDENN_dom"/>
</dbReference>
<dbReference type="InterPro" id="IPR046349">
    <property type="entry name" value="C1-like_sf"/>
</dbReference>
<organism evidence="8 9">
    <name type="scientific">Penicillium argentinense</name>
    <dbReference type="NCBI Taxonomy" id="1131581"/>
    <lineage>
        <taxon>Eukaryota</taxon>
        <taxon>Fungi</taxon>
        <taxon>Dikarya</taxon>
        <taxon>Ascomycota</taxon>
        <taxon>Pezizomycotina</taxon>
        <taxon>Eurotiomycetes</taxon>
        <taxon>Eurotiomycetidae</taxon>
        <taxon>Eurotiales</taxon>
        <taxon>Aspergillaceae</taxon>
        <taxon>Penicillium</taxon>
    </lineage>
</organism>
<dbReference type="Gene3D" id="3.30.60.20">
    <property type="match status" value="1"/>
</dbReference>
<dbReference type="Proteomes" id="UP001149074">
    <property type="component" value="Unassembled WGS sequence"/>
</dbReference>
<keyword evidence="3" id="KW-0862">Zinc</keyword>
<feature type="region of interest" description="Disordered" evidence="5">
    <location>
        <begin position="159"/>
        <end position="185"/>
    </location>
</feature>
<dbReference type="SUPFAM" id="SSF57889">
    <property type="entry name" value="Cysteine-rich domain"/>
    <property type="match status" value="1"/>
</dbReference>
<name>A0A9W9K7R0_9EURO</name>
<dbReference type="PROSITE" id="PS50081">
    <property type="entry name" value="ZF_DAG_PE_2"/>
    <property type="match status" value="1"/>
</dbReference>
<dbReference type="Pfam" id="PF03107">
    <property type="entry name" value="C1_2"/>
    <property type="match status" value="1"/>
</dbReference>
<sequence>MPATTAPEGAPLADYFWIAGVDGSEVLETYRRLGDDYRINGAASPGPAFTDAIQEDADAEEEHAPDSQASRPTSTIFRGNSRRSSNQRLSTLSRDSEHANGTSSNRSSVTVKGASSPVRGSTLFSDDFDFDQALVKFASERDTFLTDLSLSAGAITNNSRPRSRVRTQKITADDSPSQGSGNLLRSGIGSVRRHMAFRDMNSMKRQPSIARHASVRTSRRLSNYNSVIPVPQPLEISPTMHPLKRRFEPVLLDRYPTRDMADELKQRGNFPDYVPMFAFPNDINIVSSDQRPRSTWHGFAMTTDNGSKLHAICVIIWIPLNSQAADELEKRCEEWRKDNMTDEERELAASLGERLAQERAKLSQLLAKLPTVPSGSESREQLEDEISAVEEKIGLMNDLLRPVRHGAASKIEGLTDGDTGFWIPRAYGILGREANMTSFWKEWLKAIVVPMTEGGVQRVPPSSPRMGVWQPIERYVMNLCTEAFCPISSKTQVELAIRELRLFARQEASNELPGSRNTDLYALFRALSVPNIIILFEYALTESRIIFLSSHTSMLYLATRALVDLLFPIQWAGVLIPVLPARLVQAIEAPCPYIVGIERRYEKVELPTDDFVLVDLDSDMIESTVRPTPLPRHQRRKLLSLLQMAAPHHSRCGVPTGPPAYAIETYPWDTFLSESGSTYTSKAPPTNLAKYVGLNSNAFGSTAVVPNSYHPPIFNAFLHARNEQASSRGYSSYQGRCFASFSARELSYLWPLPPPPPTPSSRNDSGMALQASLREKRSGHFDAASRRSSSLGMTRRPSAPFLGHASNLSVTTLNTDNGPGSTYAPSVYAQSTIAASTIVPQSSAQYVNNNEGTCWVEGHYFQTQPWDDKLTCAICDDRAEEGMYKCSACKLIVHNRCASQVCLVCDAAFHPDQIRAAFVRCFASLFYTYKKYLLPASSDKKKAGLYYTFNMEAFMKSLPNEHAEYIAVLQQTQGFMEFISERERTNPKAKDSKMALFDEIVLSKRNRGRTSIFSGRSTTDFLSDTSNHLWRTASATFFAPTSRSQNNLSADYSRVAQRGSYERTPHDPRCPRVSKTANTARRKPLPKVMNGLAISPPS</sequence>
<feature type="compositionally biased region" description="Basic and acidic residues" evidence="5">
    <location>
        <begin position="1060"/>
        <end position="1070"/>
    </location>
</feature>
<dbReference type="Pfam" id="PF03456">
    <property type="entry name" value="uDENN"/>
    <property type="match status" value="1"/>
</dbReference>
<dbReference type="OrthoDB" id="6019893at2759"/>
<feature type="region of interest" description="Disordered" evidence="5">
    <location>
        <begin position="57"/>
        <end position="117"/>
    </location>
</feature>
<dbReference type="GO" id="GO:0032483">
    <property type="term" value="P:regulation of Rab protein signal transduction"/>
    <property type="evidence" value="ECO:0007669"/>
    <property type="project" value="TreeGrafter"/>
</dbReference>
<dbReference type="InterPro" id="IPR005113">
    <property type="entry name" value="uDENN_dom"/>
</dbReference>
<dbReference type="InterPro" id="IPR051696">
    <property type="entry name" value="DENN_Domain_GEFs"/>
</dbReference>
<dbReference type="RefSeq" id="XP_056473402.1">
    <property type="nucleotide sequence ID" value="XM_056620036.1"/>
</dbReference>
<evidence type="ECO:0000256" key="2">
    <source>
        <dbReference type="ARBA" id="ARBA00022737"/>
    </source>
</evidence>
<dbReference type="Pfam" id="PF03455">
    <property type="entry name" value="dDENN"/>
    <property type="match status" value="1"/>
</dbReference>
<evidence type="ECO:0000313" key="9">
    <source>
        <dbReference type="Proteomes" id="UP001149074"/>
    </source>
</evidence>
<dbReference type="PANTHER" id="PTHR12296">
    <property type="entry name" value="DENN DOMAIN-CONTAINING PROTEIN 4"/>
    <property type="match status" value="1"/>
</dbReference>
<feature type="compositionally biased region" description="Polar residues" evidence="5">
    <location>
        <begin position="168"/>
        <end position="183"/>
    </location>
</feature>
<keyword evidence="4" id="KW-0175">Coiled coil</keyword>
<keyword evidence="1" id="KW-0479">Metal-binding</keyword>
<evidence type="ECO:0000259" key="7">
    <source>
        <dbReference type="PROSITE" id="PS50211"/>
    </source>
</evidence>
<dbReference type="InterPro" id="IPR004146">
    <property type="entry name" value="DC1"/>
</dbReference>
<keyword evidence="2" id="KW-0677">Repeat</keyword>
<dbReference type="InterPro" id="IPR001194">
    <property type="entry name" value="cDENN_dom"/>
</dbReference>
<protein>
    <recommendedName>
        <fullName evidence="10">DDENN domain protein</fullName>
    </recommendedName>
</protein>
<evidence type="ECO:0008006" key="10">
    <source>
        <dbReference type="Google" id="ProtNLM"/>
    </source>
</evidence>
<feature type="region of interest" description="Disordered" evidence="5">
    <location>
        <begin position="774"/>
        <end position="803"/>
    </location>
</feature>
<dbReference type="EMBL" id="JAPQKI010000006">
    <property type="protein sequence ID" value="KAJ5095252.1"/>
    <property type="molecule type" value="Genomic_DNA"/>
</dbReference>
<dbReference type="PROSITE" id="PS50211">
    <property type="entry name" value="DENN"/>
    <property type="match status" value="1"/>
</dbReference>
<reference evidence="8" key="1">
    <citation type="submission" date="2022-11" db="EMBL/GenBank/DDBJ databases">
        <authorList>
            <person name="Petersen C."/>
        </authorList>
    </citation>
    <scope>NUCLEOTIDE SEQUENCE</scope>
    <source>
        <strain evidence="8">IBT 30761</strain>
    </source>
</reference>
<reference evidence="8" key="2">
    <citation type="journal article" date="2023" name="IMA Fungus">
        <title>Comparative genomic study of the Penicillium genus elucidates a diverse pangenome and 15 lateral gene transfer events.</title>
        <authorList>
            <person name="Petersen C."/>
            <person name="Sorensen T."/>
            <person name="Nielsen M.R."/>
            <person name="Sondergaard T.E."/>
            <person name="Sorensen J.L."/>
            <person name="Fitzpatrick D.A."/>
            <person name="Frisvad J.C."/>
            <person name="Nielsen K.L."/>
        </authorList>
    </citation>
    <scope>NUCLEOTIDE SEQUENCE</scope>
    <source>
        <strain evidence="8">IBT 30761</strain>
    </source>
</reference>
<evidence type="ECO:0000256" key="5">
    <source>
        <dbReference type="SAM" id="MobiDB-lite"/>
    </source>
</evidence>